<dbReference type="EMBL" id="GBXM01016597">
    <property type="protein sequence ID" value="JAH91980.1"/>
    <property type="molecule type" value="Transcribed_RNA"/>
</dbReference>
<organism evidence="1">
    <name type="scientific">Anguilla anguilla</name>
    <name type="common">European freshwater eel</name>
    <name type="synonym">Muraena anguilla</name>
    <dbReference type="NCBI Taxonomy" id="7936"/>
    <lineage>
        <taxon>Eukaryota</taxon>
        <taxon>Metazoa</taxon>
        <taxon>Chordata</taxon>
        <taxon>Craniata</taxon>
        <taxon>Vertebrata</taxon>
        <taxon>Euteleostomi</taxon>
        <taxon>Actinopterygii</taxon>
        <taxon>Neopterygii</taxon>
        <taxon>Teleostei</taxon>
        <taxon>Anguilliformes</taxon>
        <taxon>Anguillidae</taxon>
        <taxon>Anguilla</taxon>
    </lineage>
</organism>
<reference evidence="1" key="1">
    <citation type="submission" date="2014-11" db="EMBL/GenBank/DDBJ databases">
        <authorList>
            <person name="Amaro Gonzalez C."/>
        </authorList>
    </citation>
    <scope>NUCLEOTIDE SEQUENCE</scope>
</reference>
<protein>
    <submittedName>
        <fullName evidence="1">Uncharacterized protein</fullName>
    </submittedName>
</protein>
<accession>A0A0E9WQY2</accession>
<proteinExistence type="predicted"/>
<reference evidence="1" key="2">
    <citation type="journal article" date="2015" name="Fish Shellfish Immunol.">
        <title>Early steps in the European eel (Anguilla anguilla)-Vibrio vulnificus interaction in the gills: Role of the RtxA13 toxin.</title>
        <authorList>
            <person name="Callol A."/>
            <person name="Pajuelo D."/>
            <person name="Ebbesson L."/>
            <person name="Teles M."/>
            <person name="MacKenzie S."/>
            <person name="Amaro C."/>
        </authorList>
    </citation>
    <scope>NUCLEOTIDE SEQUENCE</scope>
</reference>
<name>A0A0E9WQY2_ANGAN</name>
<evidence type="ECO:0000313" key="1">
    <source>
        <dbReference type="EMBL" id="JAH91980.1"/>
    </source>
</evidence>
<dbReference type="AlphaFoldDB" id="A0A0E9WQY2"/>
<sequence length="65" mass="6917">MYRYFTGESGAEYSSLFYLSLLFHSVAPSTNVLLSLSLAVAHSAPAPSTSFRSCLLASLVEQGVA</sequence>